<keyword evidence="14 17" id="KW-0472">Membrane</keyword>
<dbReference type="PROSITE" id="PS50089">
    <property type="entry name" value="ZF_RING_2"/>
    <property type="match status" value="1"/>
</dbReference>
<protein>
    <recommendedName>
        <fullName evidence="5">RING-type E3 ubiquitin transferase</fullName>
        <ecNumber evidence="5">2.3.2.27</ecNumber>
    </recommendedName>
</protein>
<evidence type="ECO:0000256" key="14">
    <source>
        <dbReference type="ARBA" id="ARBA00023136"/>
    </source>
</evidence>
<keyword evidence="12" id="KW-0862">Zinc</keyword>
<evidence type="ECO:0000256" key="3">
    <source>
        <dbReference type="ARBA" id="ARBA00004906"/>
    </source>
</evidence>
<dbReference type="InterPro" id="IPR013083">
    <property type="entry name" value="Znf_RING/FYVE/PHD"/>
</dbReference>
<feature type="region of interest" description="Disordered" evidence="16">
    <location>
        <begin position="829"/>
        <end position="887"/>
    </location>
</feature>
<dbReference type="PANTHER" id="PTHR22763">
    <property type="entry name" value="RING ZINC FINGER PROTEIN"/>
    <property type="match status" value="1"/>
</dbReference>
<dbReference type="EC" id="2.3.2.27" evidence="5"/>
<feature type="region of interest" description="Disordered" evidence="16">
    <location>
        <begin position="230"/>
        <end position="256"/>
    </location>
</feature>
<dbReference type="GO" id="GO:0005789">
    <property type="term" value="C:endoplasmic reticulum membrane"/>
    <property type="evidence" value="ECO:0007669"/>
    <property type="project" value="UniProtKB-SubCell"/>
</dbReference>
<feature type="region of interest" description="Disordered" evidence="16">
    <location>
        <begin position="681"/>
        <end position="701"/>
    </location>
</feature>
<evidence type="ECO:0000256" key="15">
    <source>
        <dbReference type="PROSITE-ProRule" id="PRU00175"/>
    </source>
</evidence>
<dbReference type="GeneID" id="28834535"/>
<comment type="similarity">
    <text evidence="4">Belongs to the HRD1 family.</text>
</comment>
<dbReference type="UniPathway" id="UPA00143"/>
<evidence type="ECO:0000256" key="8">
    <source>
        <dbReference type="ARBA" id="ARBA00022723"/>
    </source>
</evidence>
<comment type="subcellular location">
    <subcellularLocation>
        <location evidence="2">Endoplasmic reticulum membrane</location>
        <topology evidence="2">Multi-pass membrane protein</topology>
    </subcellularLocation>
</comment>
<feature type="transmembrane region" description="Helical" evidence="17">
    <location>
        <begin position="98"/>
        <end position="118"/>
    </location>
</feature>
<dbReference type="GO" id="GO:0036503">
    <property type="term" value="P:ERAD pathway"/>
    <property type="evidence" value="ECO:0007669"/>
    <property type="project" value="TreeGrafter"/>
</dbReference>
<dbReference type="GO" id="GO:0061630">
    <property type="term" value="F:ubiquitin protein ligase activity"/>
    <property type="evidence" value="ECO:0007669"/>
    <property type="project" value="UniProtKB-EC"/>
</dbReference>
<keyword evidence="7 17" id="KW-0812">Transmembrane</keyword>
<evidence type="ECO:0000313" key="19">
    <source>
        <dbReference type="EMBL" id="OBU00603.2"/>
    </source>
</evidence>
<keyword evidence="13 17" id="KW-1133">Transmembrane helix</keyword>
<name>A0A1B8GXM2_9PEZI</name>
<keyword evidence="11" id="KW-0256">Endoplasmic reticulum</keyword>
<evidence type="ECO:0000256" key="13">
    <source>
        <dbReference type="ARBA" id="ARBA00022989"/>
    </source>
</evidence>
<keyword evidence="6" id="KW-0808">Transferase</keyword>
<dbReference type="GO" id="GO:0008270">
    <property type="term" value="F:zinc ion binding"/>
    <property type="evidence" value="ECO:0007669"/>
    <property type="project" value="UniProtKB-KW"/>
</dbReference>
<comment type="catalytic activity">
    <reaction evidence="1">
        <text>S-ubiquitinyl-[E2 ubiquitin-conjugating enzyme]-L-cysteine + [acceptor protein]-L-lysine = [E2 ubiquitin-conjugating enzyme]-L-cysteine + N(6)-ubiquitinyl-[acceptor protein]-L-lysine.</text>
        <dbReference type="EC" id="2.3.2.27"/>
    </reaction>
</comment>
<evidence type="ECO:0000256" key="6">
    <source>
        <dbReference type="ARBA" id="ARBA00022679"/>
    </source>
</evidence>
<feature type="domain" description="RING-type" evidence="18">
    <location>
        <begin position="349"/>
        <end position="418"/>
    </location>
</feature>
<feature type="compositionally biased region" description="Low complexity" evidence="16">
    <location>
        <begin position="755"/>
        <end position="774"/>
    </location>
</feature>
<dbReference type="InterPro" id="IPR050731">
    <property type="entry name" value="HRD1_E3_ubiq-ligases"/>
</dbReference>
<dbReference type="GO" id="GO:0016567">
    <property type="term" value="P:protein ubiquitination"/>
    <property type="evidence" value="ECO:0007669"/>
    <property type="project" value="UniProtKB-UniPathway"/>
</dbReference>
<dbReference type="Pfam" id="PF13639">
    <property type="entry name" value="zf-RING_2"/>
    <property type="match status" value="1"/>
</dbReference>
<dbReference type="AlphaFoldDB" id="A0A1B8GXM2"/>
<dbReference type="SMART" id="SM00184">
    <property type="entry name" value="RING"/>
    <property type="match status" value="1"/>
</dbReference>
<evidence type="ECO:0000313" key="20">
    <source>
        <dbReference type="Proteomes" id="UP000091956"/>
    </source>
</evidence>
<feature type="region of interest" description="Disordered" evidence="16">
    <location>
        <begin position="745"/>
        <end position="806"/>
    </location>
</feature>
<accession>A0A1B8GXM2</accession>
<proteinExistence type="inferred from homology"/>
<evidence type="ECO:0000256" key="1">
    <source>
        <dbReference type="ARBA" id="ARBA00000900"/>
    </source>
</evidence>
<feature type="region of interest" description="Disordered" evidence="16">
    <location>
        <begin position="362"/>
        <end position="383"/>
    </location>
</feature>
<dbReference type="CDD" id="cd16479">
    <property type="entry name" value="RING-H2_synoviolin"/>
    <property type="match status" value="1"/>
</dbReference>
<evidence type="ECO:0000256" key="10">
    <source>
        <dbReference type="ARBA" id="ARBA00022786"/>
    </source>
</evidence>
<dbReference type="SUPFAM" id="SSF57850">
    <property type="entry name" value="RING/U-box"/>
    <property type="match status" value="1"/>
</dbReference>
<evidence type="ECO:0000256" key="9">
    <source>
        <dbReference type="ARBA" id="ARBA00022771"/>
    </source>
</evidence>
<reference evidence="20" key="2">
    <citation type="journal article" date="2018" name="Nat. Commun.">
        <title>Extreme sensitivity to ultraviolet light in the fungal pathogen causing white-nose syndrome of bats.</title>
        <authorList>
            <person name="Palmer J.M."/>
            <person name="Drees K.P."/>
            <person name="Foster J.T."/>
            <person name="Lindner D.L."/>
        </authorList>
    </citation>
    <scope>NUCLEOTIDE SEQUENCE [LARGE SCALE GENOMIC DNA]</scope>
    <source>
        <strain evidence="20">UAMH 10579</strain>
    </source>
</reference>
<feature type="transmembrane region" description="Helical" evidence="17">
    <location>
        <begin position="283"/>
        <end position="303"/>
    </location>
</feature>
<feature type="transmembrane region" description="Helical" evidence="17">
    <location>
        <begin position="138"/>
        <end position="160"/>
    </location>
</feature>
<evidence type="ECO:0000256" key="2">
    <source>
        <dbReference type="ARBA" id="ARBA00004477"/>
    </source>
</evidence>
<keyword evidence="8" id="KW-0479">Metal-binding</keyword>
<keyword evidence="10" id="KW-0833">Ubl conjugation pathway</keyword>
<dbReference type="RefSeq" id="XP_018134335.2">
    <property type="nucleotide sequence ID" value="XM_018270675.2"/>
</dbReference>
<keyword evidence="20" id="KW-1185">Reference proteome</keyword>
<dbReference type="STRING" id="342668.A0A1B8GXM2"/>
<dbReference type="InterPro" id="IPR057992">
    <property type="entry name" value="TPR_SYVN1_N"/>
</dbReference>
<evidence type="ECO:0000259" key="18">
    <source>
        <dbReference type="PROSITE" id="PS50089"/>
    </source>
</evidence>
<dbReference type="PANTHER" id="PTHR22763:SF184">
    <property type="entry name" value="E3 UBIQUITIN-PROTEIN LIGASE SYNOVIOLIN"/>
    <property type="match status" value="1"/>
</dbReference>
<sequence>MRLVAYAGASTALAAGVIVHAFNQRPNFYSACVYLSQSNLSLMVLTNLALFVVASFIYCLQRICYGPLRPIEVEQLYEKGWFAITETCLAMTIFRDEVGAWFLVMFVGLMAGKVWGWIGEGRVEILEQQPPANPRLFHIRLSISLTMSIIYDACLLSYAINSVIQQAKPNMMVMFLFEFAILTASSFSTALRYGISLIEAKVIKLQTQEMLESRRAEVRRQRQEMIREREAAAASGEPLSTEAAEEPLPSEDDIEEMDIEPPGWETKGHWVLTLDLMTDFVKLGIYSAFFCILLTFYGLPIHIMRDLFLTARSFLKRLSAFLKYRNATRDMNQRYPDATEEEIQREDTCIICREEMTPWSVTNPAPGAPAAGAPPPPVARSPIISERSRPKKLPCGHVLHLGCLKSWLERQQVCPTCRRPVVDTRPAGAQAPRPPGAQPHLPGQLPLPQGPPVADNRARVHVARGINIGPIRFAFGRDEMIDFGPPPNQQAFPGVPPGQAPIPPNARVYGFEMGFPPPPQGMRHPQAPQGMYAPPSGAANVQSQLQHLEQHIVQEIQSLSVAQTELVLVRHLQAELLRLRQLRAPDHQQPQPETRTTVGAAPLSFVQRHEQFASTTAIPSGSPDLPPGVTIPEGWSLLPLQNMDTLLQPQAGPSGAQDAAPATGEVSLPATGLADLATQPQGAPVVGETGVTPTDTSGTSLVADPIVAHPEAAADSSPVEMAAPSAAAANFAPVEVVPNPLLAAPGPSIEPTPTVPLVEPSSSSSEDPEATPSTEETDEAPLPDWSAPFVFPGQQAGEAAKGDVTAAAVTSPLAADPVTLPSLVQADEVHETVRATDDVAANGSVANGSAANGSAAPKEAPTSEKDAKGKGKAKAASVEEVEEVENA</sequence>
<dbReference type="Pfam" id="PF25563">
    <property type="entry name" value="TPR_SYVN1_N"/>
    <property type="match status" value="1"/>
</dbReference>
<evidence type="ECO:0000256" key="12">
    <source>
        <dbReference type="ARBA" id="ARBA00022833"/>
    </source>
</evidence>
<dbReference type="Gene3D" id="3.30.40.10">
    <property type="entry name" value="Zinc/RING finger domain, C3HC4 (zinc finger)"/>
    <property type="match status" value="1"/>
</dbReference>
<comment type="pathway">
    <text evidence="3">Protein modification; protein ubiquitination.</text>
</comment>
<feature type="transmembrane region" description="Helical" evidence="17">
    <location>
        <begin position="40"/>
        <end position="60"/>
    </location>
</feature>
<feature type="compositionally biased region" description="Low complexity" evidence="16">
    <location>
        <begin position="839"/>
        <end position="856"/>
    </location>
</feature>
<dbReference type="GO" id="GO:0043161">
    <property type="term" value="P:proteasome-mediated ubiquitin-dependent protein catabolic process"/>
    <property type="evidence" value="ECO:0007669"/>
    <property type="project" value="TreeGrafter"/>
</dbReference>
<evidence type="ECO:0000256" key="4">
    <source>
        <dbReference type="ARBA" id="ARBA00010089"/>
    </source>
</evidence>
<evidence type="ECO:0000256" key="16">
    <source>
        <dbReference type="SAM" id="MobiDB-lite"/>
    </source>
</evidence>
<reference evidence="19 20" key="1">
    <citation type="submission" date="2016-03" db="EMBL/GenBank/DDBJ databases">
        <title>Comparative genomics of Pseudogymnoascus destructans, the fungus causing white-nose syndrome of bats.</title>
        <authorList>
            <person name="Palmer J.M."/>
            <person name="Drees K.P."/>
            <person name="Foster J.T."/>
            <person name="Lindner D.L."/>
        </authorList>
    </citation>
    <scope>NUCLEOTIDE SEQUENCE [LARGE SCALE GENOMIC DNA]</scope>
    <source>
        <strain evidence="19 20">UAMH 10579</strain>
    </source>
</reference>
<dbReference type="EMBL" id="KV460208">
    <property type="protein sequence ID" value="OBU00603.2"/>
    <property type="molecule type" value="Genomic_DNA"/>
</dbReference>
<evidence type="ECO:0000256" key="11">
    <source>
        <dbReference type="ARBA" id="ARBA00022824"/>
    </source>
</evidence>
<keyword evidence="9 15" id="KW-0863">Zinc-finger</keyword>
<feature type="compositionally biased region" description="Polar residues" evidence="16">
    <location>
        <begin position="691"/>
        <end position="700"/>
    </location>
</feature>
<organism evidence="19 20">
    <name type="scientific">Pseudogymnoascus verrucosus</name>
    <dbReference type="NCBI Taxonomy" id="342668"/>
    <lineage>
        <taxon>Eukaryota</taxon>
        <taxon>Fungi</taxon>
        <taxon>Dikarya</taxon>
        <taxon>Ascomycota</taxon>
        <taxon>Pezizomycotina</taxon>
        <taxon>Leotiomycetes</taxon>
        <taxon>Thelebolales</taxon>
        <taxon>Thelebolaceae</taxon>
        <taxon>Pseudogymnoascus</taxon>
    </lineage>
</organism>
<gene>
    <name evidence="19" type="primary">HRD1</name>
    <name evidence="19" type="ORF">VE01_01149</name>
</gene>
<dbReference type="InterPro" id="IPR058051">
    <property type="entry name" value="Znf_RING_synoviolin"/>
</dbReference>
<dbReference type="InterPro" id="IPR001841">
    <property type="entry name" value="Znf_RING"/>
</dbReference>
<dbReference type="Proteomes" id="UP000091956">
    <property type="component" value="Unassembled WGS sequence"/>
</dbReference>
<evidence type="ECO:0000256" key="7">
    <source>
        <dbReference type="ARBA" id="ARBA00022692"/>
    </source>
</evidence>
<feature type="compositionally biased region" description="Acidic residues" evidence="16">
    <location>
        <begin position="243"/>
        <end position="256"/>
    </location>
</feature>
<evidence type="ECO:0000256" key="5">
    <source>
        <dbReference type="ARBA" id="ARBA00012483"/>
    </source>
</evidence>
<evidence type="ECO:0000256" key="17">
    <source>
        <dbReference type="SAM" id="Phobius"/>
    </source>
</evidence>